<gene>
    <name evidence="1" type="ORF">ACFOZ8_16850</name>
</gene>
<proteinExistence type="predicted"/>
<reference evidence="2" key="1">
    <citation type="journal article" date="2019" name="Int. J. Syst. Evol. Microbiol.">
        <title>The Global Catalogue of Microorganisms (GCM) 10K type strain sequencing project: providing services to taxonomists for standard genome sequencing and annotation.</title>
        <authorList>
            <consortium name="The Broad Institute Genomics Platform"/>
            <consortium name="The Broad Institute Genome Sequencing Center for Infectious Disease"/>
            <person name="Wu L."/>
            <person name="Ma J."/>
        </authorList>
    </citation>
    <scope>NUCLEOTIDE SEQUENCE [LARGE SCALE GENOMIC DNA]</scope>
    <source>
        <strain evidence="2">IBRC-M 10987</strain>
    </source>
</reference>
<evidence type="ECO:0000313" key="2">
    <source>
        <dbReference type="Proteomes" id="UP001595715"/>
    </source>
</evidence>
<keyword evidence="2" id="KW-1185">Reference proteome</keyword>
<accession>A0ABV8K5S0</accession>
<comment type="caution">
    <text evidence="1">The sequence shown here is derived from an EMBL/GenBank/DDBJ whole genome shotgun (WGS) entry which is preliminary data.</text>
</comment>
<organism evidence="1 2">
    <name type="scientific">Paenibacillus xanthanilyticus</name>
    <dbReference type="NCBI Taxonomy" id="1783531"/>
    <lineage>
        <taxon>Bacteria</taxon>
        <taxon>Bacillati</taxon>
        <taxon>Bacillota</taxon>
        <taxon>Bacilli</taxon>
        <taxon>Bacillales</taxon>
        <taxon>Paenibacillaceae</taxon>
        <taxon>Paenibacillus</taxon>
    </lineage>
</organism>
<evidence type="ECO:0000313" key="1">
    <source>
        <dbReference type="EMBL" id="MFC4101312.1"/>
    </source>
</evidence>
<protein>
    <submittedName>
        <fullName evidence="1">Uncharacterized protein</fullName>
    </submittedName>
</protein>
<sequence length="333" mass="38640">MGQRANLLIVRNQSYELFYSHWCANTLPTDLFWGEQFAIPFVEMQRKVDESGWLDDVWAEGGAVIDLDLKKLVLYGGEDILCDIPLRNLYLDLLRCTWHGWEVQWAYEGIVDLATYVGYPKGNVLTKSSAERVDIRFAPPEEKSWVNMVASITFSHDDLLLFPLWGDLDEYLSYGPDLIPNIDRTYGYKRMSLEEWTPTFPEAGFHMDLRTKRLAYWHAKDMPNLSHVLQSTWFDWEVIHHFGDYESQLRSTNGLLKFQDVNRRKLLGELKVLLLRESSNPLDAIASIVKKEADAGKSVEVNPYALRNNRYEIPKPIKEEILDKAITSLENME</sequence>
<dbReference type="EMBL" id="JBHSAM010000028">
    <property type="protein sequence ID" value="MFC4101312.1"/>
    <property type="molecule type" value="Genomic_DNA"/>
</dbReference>
<name>A0ABV8K5S0_9BACL</name>
<dbReference type="RefSeq" id="WP_377719931.1">
    <property type="nucleotide sequence ID" value="NZ_JBHSAM010000028.1"/>
</dbReference>
<dbReference type="Proteomes" id="UP001595715">
    <property type="component" value="Unassembled WGS sequence"/>
</dbReference>